<accession>A0A2M7DDQ5</accession>
<dbReference type="InterPro" id="IPR001584">
    <property type="entry name" value="Integrase_cat-core"/>
</dbReference>
<dbReference type="InterPro" id="IPR051917">
    <property type="entry name" value="Transposase-Integrase"/>
</dbReference>
<proteinExistence type="predicted"/>
<dbReference type="GO" id="GO:0004803">
    <property type="term" value="F:transposase activity"/>
    <property type="evidence" value="ECO:0007669"/>
    <property type="project" value="TreeGrafter"/>
</dbReference>
<dbReference type="GO" id="GO:0015074">
    <property type="term" value="P:DNA integration"/>
    <property type="evidence" value="ECO:0007669"/>
    <property type="project" value="InterPro"/>
</dbReference>
<sequence length="99" mass="11768">MTYDRGTEMAEHKLFTKETKIQVYFADPYSPWQRGTNENTNGLIRQYFPRGTDFNQVPLSVIKEAERRLNSRPRKVLDFYTPSEKFYQLITNQKIALET</sequence>
<evidence type="ECO:0000313" key="3">
    <source>
        <dbReference type="Proteomes" id="UP000229030"/>
    </source>
</evidence>
<dbReference type="GO" id="GO:0005829">
    <property type="term" value="C:cytosol"/>
    <property type="evidence" value="ECO:0007669"/>
    <property type="project" value="TreeGrafter"/>
</dbReference>
<dbReference type="InterPro" id="IPR036397">
    <property type="entry name" value="RNaseH_sf"/>
</dbReference>
<reference evidence="3" key="1">
    <citation type="submission" date="2017-09" db="EMBL/GenBank/DDBJ databases">
        <title>Depth-based differentiation of microbial function through sediment-hosted aquifers and enrichment of novel symbionts in the deep terrestrial subsurface.</title>
        <authorList>
            <person name="Probst A.J."/>
            <person name="Ladd B."/>
            <person name="Jarett J.K."/>
            <person name="Geller-Mcgrath D.E."/>
            <person name="Sieber C.M.K."/>
            <person name="Emerson J.B."/>
            <person name="Anantharaman K."/>
            <person name="Thomas B.C."/>
            <person name="Malmstrom R."/>
            <person name="Stieglmeier M."/>
            <person name="Klingl A."/>
            <person name="Woyke T."/>
            <person name="Ryan C.M."/>
            <person name="Banfield J.F."/>
        </authorList>
    </citation>
    <scope>NUCLEOTIDE SEQUENCE [LARGE SCALE GENOMIC DNA]</scope>
</reference>
<dbReference type="PANTHER" id="PTHR10948">
    <property type="entry name" value="TRANSPOSASE"/>
    <property type="match status" value="1"/>
</dbReference>
<evidence type="ECO:0000313" key="2">
    <source>
        <dbReference type="EMBL" id="PIV47002.1"/>
    </source>
</evidence>
<evidence type="ECO:0000259" key="1">
    <source>
        <dbReference type="PROSITE" id="PS50994"/>
    </source>
</evidence>
<dbReference type="SUPFAM" id="SSF53098">
    <property type="entry name" value="Ribonuclease H-like"/>
    <property type="match status" value="1"/>
</dbReference>
<dbReference type="InterPro" id="IPR012337">
    <property type="entry name" value="RNaseH-like_sf"/>
</dbReference>
<dbReference type="GO" id="GO:0003676">
    <property type="term" value="F:nucleic acid binding"/>
    <property type="evidence" value="ECO:0007669"/>
    <property type="project" value="InterPro"/>
</dbReference>
<protein>
    <recommendedName>
        <fullName evidence="1">Integrase catalytic domain-containing protein</fullName>
    </recommendedName>
</protein>
<dbReference type="PROSITE" id="PS50994">
    <property type="entry name" value="INTEGRASE"/>
    <property type="match status" value="1"/>
</dbReference>
<dbReference type="AlphaFoldDB" id="A0A2M7DDQ5"/>
<comment type="caution">
    <text evidence="2">The sequence shown here is derived from an EMBL/GenBank/DDBJ whole genome shotgun (WGS) entry which is preliminary data.</text>
</comment>
<organism evidence="2 3">
    <name type="scientific">bacterium (Candidatus Gribaldobacteria) CG02_land_8_20_14_3_00_41_15</name>
    <dbReference type="NCBI Taxonomy" id="2014270"/>
    <lineage>
        <taxon>Bacteria</taxon>
        <taxon>Candidatus Gribaldobacteria</taxon>
    </lineage>
</organism>
<dbReference type="EMBL" id="PETV01000065">
    <property type="protein sequence ID" value="PIV47002.1"/>
    <property type="molecule type" value="Genomic_DNA"/>
</dbReference>
<gene>
    <name evidence="2" type="ORF">COS21_02220</name>
</gene>
<dbReference type="NCBIfam" id="NF033563">
    <property type="entry name" value="transpos_IS30"/>
    <property type="match status" value="1"/>
</dbReference>
<dbReference type="GO" id="GO:0032196">
    <property type="term" value="P:transposition"/>
    <property type="evidence" value="ECO:0007669"/>
    <property type="project" value="TreeGrafter"/>
</dbReference>
<dbReference type="Proteomes" id="UP000229030">
    <property type="component" value="Unassembled WGS sequence"/>
</dbReference>
<dbReference type="InterPro" id="IPR053392">
    <property type="entry name" value="Transposase_IS30-like"/>
</dbReference>
<name>A0A2M7DDQ5_9BACT</name>
<dbReference type="PANTHER" id="PTHR10948:SF23">
    <property type="entry name" value="TRANSPOSASE INSI FOR INSERTION SEQUENCE ELEMENT IS30A-RELATED"/>
    <property type="match status" value="1"/>
</dbReference>
<feature type="domain" description="Integrase catalytic" evidence="1">
    <location>
        <begin position="1"/>
        <end position="90"/>
    </location>
</feature>
<dbReference type="Gene3D" id="3.30.420.10">
    <property type="entry name" value="Ribonuclease H-like superfamily/Ribonuclease H"/>
    <property type="match status" value="1"/>
</dbReference>